<evidence type="ECO:0000256" key="1">
    <source>
        <dbReference type="ARBA" id="ARBA00011981"/>
    </source>
</evidence>
<feature type="domain" description="Alcohol dehydrogenase-like C-terminal" evidence="3">
    <location>
        <begin position="22"/>
        <end position="154"/>
    </location>
</feature>
<keyword evidence="5" id="KW-1185">Reference proteome</keyword>
<dbReference type="InterPro" id="IPR036291">
    <property type="entry name" value="NAD(P)-bd_dom_sf"/>
</dbReference>
<evidence type="ECO:0000259" key="3">
    <source>
        <dbReference type="Pfam" id="PF00107"/>
    </source>
</evidence>
<dbReference type="GO" id="GO:0006693">
    <property type="term" value="P:prostaglandin metabolic process"/>
    <property type="evidence" value="ECO:0007669"/>
    <property type="project" value="TreeGrafter"/>
</dbReference>
<dbReference type="EnsemblMetazoa" id="ENSAATROPT012453">
    <property type="protein sequence ID" value="ENSAATROPP011305"/>
    <property type="gene ID" value="ENSAATROPG010130"/>
</dbReference>
<dbReference type="Pfam" id="PF00107">
    <property type="entry name" value="ADH_zinc_N"/>
    <property type="match status" value="1"/>
</dbReference>
<evidence type="ECO:0000256" key="2">
    <source>
        <dbReference type="ARBA" id="ARBA00023002"/>
    </source>
</evidence>
<dbReference type="InterPro" id="IPR045010">
    <property type="entry name" value="MDR_fam"/>
</dbReference>
<accession>A0AAG5DJX2</accession>
<reference evidence="4" key="1">
    <citation type="submission" date="2024-04" db="UniProtKB">
        <authorList>
            <consortium name="EnsemblMetazoa"/>
        </authorList>
    </citation>
    <scope>IDENTIFICATION</scope>
    <source>
        <strain evidence="4">EBRO</strain>
    </source>
</reference>
<dbReference type="GO" id="GO:0047522">
    <property type="term" value="F:15-oxoprostaglandin 13-reductase [NAD(P)+] activity"/>
    <property type="evidence" value="ECO:0007669"/>
    <property type="project" value="UniProtKB-EC"/>
</dbReference>
<evidence type="ECO:0000313" key="5">
    <source>
        <dbReference type="Proteomes" id="UP000075880"/>
    </source>
</evidence>
<keyword evidence="2" id="KW-0560">Oxidoreductase</keyword>
<dbReference type="Gene3D" id="3.40.50.720">
    <property type="entry name" value="NAD(P)-binding Rossmann-like Domain"/>
    <property type="match status" value="1"/>
</dbReference>
<dbReference type="FunFam" id="3.40.50.720:FF:000121">
    <property type="entry name" value="Prostaglandin reductase 2"/>
    <property type="match status" value="1"/>
</dbReference>
<protein>
    <recommendedName>
        <fullName evidence="1">15-oxoprostaglandin 13-reductase</fullName>
        <ecNumber evidence="1">1.3.1.48</ecNumber>
    </recommendedName>
</protein>
<dbReference type="EC" id="1.3.1.48" evidence="1"/>
<dbReference type="SUPFAM" id="SSF51735">
    <property type="entry name" value="NAD(P)-binding Rossmann-fold domains"/>
    <property type="match status" value="1"/>
</dbReference>
<dbReference type="PANTHER" id="PTHR43205">
    <property type="entry name" value="PROSTAGLANDIN REDUCTASE"/>
    <property type="match status" value="1"/>
</dbReference>
<dbReference type="PANTHER" id="PTHR43205:SF7">
    <property type="entry name" value="PROSTAGLANDIN REDUCTASE 1"/>
    <property type="match status" value="1"/>
</dbReference>
<dbReference type="AlphaFoldDB" id="A0AAG5DJX2"/>
<dbReference type="InterPro" id="IPR013149">
    <property type="entry name" value="ADH-like_C"/>
</dbReference>
<evidence type="ECO:0000313" key="4">
    <source>
        <dbReference type="EnsemblMetazoa" id="ENSAATROPP011305"/>
    </source>
</evidence>
<sequence>MQVCEDTWSSGETVLVSGAAGAVGSLVGQIAKIKGCRVVGLAGTDEKVRWLKEIGFDEAINYKADSLRQQLAEATPRGVDCYFDNVGGEITELIRERMNLYGRIAVCGTTSNYNSKPILISDPQRDFVTKQLRQEGFVVYRWQHRWMEGIEQMAEWIKQGKLIAMDTVFEGFENAPKFLIGMLKGANIGKAVVKVH</sequence>
<name>A0AAG5DJX2_ANOAO</name>
<dbReference type="Proteomes" id="UP000075880">
    <property type="component" value="Unassembled WGS sequence"/>
</dbReference>
<organism evidence="4 5">
    <name type="scientific">Anopheles atroparvus</name>
    <name type="common">European mosquito</name>
    <dbReference type="NCBI Taxonomy" id="41427"/>
    <lineage>
        <taxon>Eukaryota</taxon>
        <taxon>Metazoa</taxon>
        <taxon>Ecdysozoa</taxon>
        <taxon>Arthropoda</taxon>
        <taxon>Hexapoda</taxon>
        <taxon>Insecta</taxon>
        <taxon>Pterygota</taxon>
        <taxon>Neoptera</taxon>
        <taxon>Endopterygota</taxon>
        <taxon>Diptera</taxon>
        <taxon>Nematocera</taxon>
        <taxon>Culicoidea</taxon>
        <taxon>Culicidae</taxon>
        <taxon>Anophelinae</taxon>
        <taxon>Anopheles</taxon>
    </lineage>
</organism>
<proteinExistence type="predicted"/>